<evidence type="ECO:0000313" key="2">
    <source>
        <dbReference type="EMBL" id="KAK7504518.1"/>
    </source>
</evidence>
<sequence length="89" mass="9777">MREAHSHHRTNESNRKFQKTFHKVFQPSSSCAFRAFNGSREKSKTHTKGTGWISKRRREDGGWGGGGGGKEGGWAVLGDGTGAFLVVKD</sequence>
<accession>A0ABD0LYH9</accession>
<name>A0ABD0LYH9_9CAEN</name>
<feature type="compositionally biased region" description="Gly residues" evidence="1">
    <location>
        <begin position="62"/>
        <end position="72"/>
    </location>
</feature>
<protein>
    <submittedName>
        <fullName evidence="2">Uncharacterized protein</fullName>
    </submittedName>
</protein>
<reference evidence="2 3" key="1">
    <citation type="journal article" date="2023" name="Sci. Data">
        <title>Genome assembly of the Korean intertidal mud-creeper Batillaria attramentaria.</title>
        <authorList>
            <person name="Patra A.K."/>
            <person name="Ho P.T."/>
            <person name="Jun S."/>
            <person name="Lee S.J."/>
            <person name="Kim Y."/>
            <person name="Won Y.J."/>
        </authorList>
    </citation>
    <scope>NUCLEOTIDE SEQUENCE [LARGE SCALE GENOMIC DNA]</scope>
    <source>
        <strain evidence="2">Wonlab-2016</strain>
    </source>
</reference>
<evidence type="ECO:0000256" key="1">
    <source>
        <dbReference type="SAM" id="MobiDB-lite"/>
    </source>
</evidence>
<proteinExistence type="predicted"/>
<organism evidence="2 3">
    <name type="scientific">Batillaria attramentaria</name>
    <dbReference type="NCBI Taxonomy" id="370345"/>
    <lineage>
        <taxon>Eukaryota</taxon>
        <taxon>Metazoa</taxon>
        <taxon>Spiralia</taxon>
        <taxon>Lophotrochozoa</taxon>
        <taxon>Mollusca</taxon>
        <taxon>Gastropoda</taxon>
        <taxon>Caenogastropoda</taxon>
        <taxon>Sorbeoconcha</taxon>
        <taxon>Cerithioidea</taxon>
        <taxon>Batillariidae</taxon>
        <taxon>Batillaria</taxon>
    </lineage>
</organism>
<keyword evidence="3" id="KW-1185">Reference proteome</keyword>
<evidence type="ECO:0000313" key="3">
    <source>
        <dbReference type="Proteomes" id="UP001519460"/>
    </source>
</evidence>
<dbReference type="EMBL" id="JACVVK020000015">
    <property type="protein sequence ID" value="KAK7504518.1"/>
    <property type="molecule type" value="Genomic_DNA"/>
</dbReference>
<feature type="region of interest" description="Disordered" evidence="1">
    <location>
        <begin position="36"/>
        <end position="74"/>
    </location>
</feature>
<dbReference type="Proteomes" id="UP001519460">
    <property type="component" value="Unassembled WGS sequence"/>
</dbReference>
<comment type="caution">
    <text evidence="2">The sequence shown here is derived from an EMBL/GenBank/DDBJ whole genome shotgun (WGS) entry which is preliminary data.</text>
</comment>
<gene>
    <name evidence="2" type="ORF">BaRGS_00004384</name>
</gene>
<dbReference type="AlphaFoldDB" id="A0ABD0LYH9"/>